<dbReference type="NCBIfam" id="TIGR01980">
    <property type="entry name" value="sufB"/>
    <property type="match status" value="1"/>
</dbReference>
<proteinExistence type="inferred from homology"/>
<keyword evidence="5" id="KW-1185">Reference proteome</keyword>
<dbReference type="InterPro" id="IPR000825">
    <property type="entry name" value="SUF_FeS_clus_asmbl_SufBD_core"/>
</dbReference>
<dbReference type="OrthoDB" id="9803529at2"/>
<dbReference type="Pfam" id="PF01458">
    <property type="entry name" value="SUFBD_core"/>
    <property type="match status" value="1"/>
</dbReference>
<evidence type="ECO:0000259" key="3">
    <source>
        <dbReference type="Pfam" id="PF19295"/>
    </source>
</evidence>
<organism evidence="4 5">
    <name type="scientific">Modicisalibacter muralis</name>
    <dbReference type="NCBI Taxonomy" id="119000"/>
    <lineage>
        <taxon>Bacteria</taxon>
        <taxon>Pseudomonadati</taxon>
        <taxon>Pseudomonadota</taxon>
        <taxon>Gammaproteobacteria</taxon>
        <taxon>Oceanospirillales</taxon>
        <taxon>Halomonadaceae</taxon>
        <taxon>Modicisalibacter</taxon>
    </lineage>
</organism>
<dbReference type="GO" id="GO:0016226">
    <property type="term" value="P:iron-sulfur cluster assembly"/>
    <property type="evidence" value="ECO:0007669"/>
    <property type="project" value="InterPro"/>
</dbReference>
<dbReference type="NCBIfam" id="NF008773">
    <property type="entry name" value="PRK11814.1"/>
    <property type="match status" value="1"/>
</dbReference>
<dbReference type="InterPro" id="IPR010231">
    <property type="entry name" value="SUF_FeS_clus_asmbl_SufB"/>
</dbReference>
<comment type="similarity">
    <text evidence="1">Belongs to the iron-sulfur cluster assembly SufBD family.</text>
</comment>
<evidence type="ECO:0000256" key="1">
    <source>
        <dbReference type="ARBA" id="ARBA00043967"/>
    </source>
</evidence>
<evidence type="ECO:0000259" key="2">
    <source>
        <dbReference type="Pfam" id="PF01458"/>
    </source>
</evidence>
<dbReference type="AlphaFoldDB" id="A0A1G9PRJ1"/>
<dbReference type="Proteomes" id="UP000198654">
    <property type="component" value="Unassembled WGS sequence"/>
</dbReference>
<reference evidence="4 5" key="1">
    <citation type="submission" date="2016-10" db="EMBL/GenBank/DDBJ databases">
        <authorList>
            <person name="de Groot N.N."/>
        </authorList>
    </citation>
    <scope>NUCLEOTIDE SEQUENCE [LARGE SCALE GENOMIC DNA]</scope>
    <source>
        <strain evidence="4 5">DSM 14789</strain>
    </source>
</reference>
<dbReference type="PANTHER" id="PTHR30508">
    <property type="entry name" value="FES CLUSTER ASSEMBLY PROTEIN SUF"/>
    <property type="match status" value="1"/>
</dbReference>
<dbReference type="InterPro" id="IPR045595">
    <property type="entry name" value="SufBD_N"/>
</dbReference>
<name>A0A1G9PRJ1_9GAMM</name>
<feature type="domain" description="SUF system FeS cluster assembly SufBD core" evidence="2">
    <location>
        <begin position="209"/>
        <end position="451"/>
    </location>
</feature>
<feature type="domain" description="SUF system FeS cluster assembly SufBD N-terminal" evidence="3">
    <location>
        <begin position="138"/>
        <end position="200"/>
    </location>
</feature>
<dbReference type="SUPFAM" id="SSF101960">
    <property type="entry name" value="Stabilizer of iron transporter SufD"/>
    <property type="match status" value="1"/>
</dbReference>
<evidence type="ECO:0000313" key="4">
    <source>
        <dbReference type="EMBL" id="SDM01442.1"/>
    </source>
</evidence>
<sequence length="480" mass="53064">MATEEMEQLVRREYTQGFVTDIESDTVAPGLDESVIAFISQKKGEPEWMLQWRLDAYHQWLKMKTPSWAHLDYPPIDYQAISYFSAPKSKDDAPKSLDEVDPKLLETYEKLGIPLHERAALAGVAVDAVFDSVSVTTTFKEKLAEAGVIFCSISEAIREHPELIKQYLGSVVPKGDNFFAALNSAVFTDGSFVYVPEGVTCPMELSTYFRINAANTGQFERTLIICESRAQVSYLEGCTAPQRDENQLHAAVVELVALEDAYIKYSTVQNWYPGDEDGKGGIYNFVTKRGDCRGDRSRISWTQVETGSAITWKYPSCVLRGKHSVGEFYSVAVTNGRQQADTGTKMIHIGEGTKSTIVSKGIAAGNSNQAYRGLVKLGPRARGARNYTQCDSLLIGDRCGAHTFPYQEIGNSTATVEHEATTSKIGEDQLFYCRQRGISEEDAVSMIVNGFCKDVFQELPMEFAVEAEALLNVTLEGAVG</sequence>
<dbReference type="STRING" id="119000.SAMN05661010_03105"/>
<gene>
    <name evidence="4" type="ORF">SAMN05661010_03105</name>
</gene>
<protein>
    <submittedName>
        <fullName evidence="4">Iron-regulated ABC transporter membrane component SufB</fullName>
    </submittedName>
</protein>
<dbReference type="EMBL" id="FNGI01000010">
    <property type="protein sequence ID" value="SDM01442.1"/>
    <property type="molecule type" value="Genomic_DNA"/>
</dbReference>
<dbReference type="RefSeq" id="WP_089730185.1">
    <property type="nucleotide sequence ID" value="NZ_FNGI01000010.1"/>
</dbReference>
<dbReference type="Pfam" id="PF19295">
    <property type="entry name" value="SufBD_N"/>
    <property type="match status" value="1"/>
</dbReference>
<dbReference type="PANTHER" id="PTHR30508:SF1">
    <property type="entry name" value="UPF0051 PROTEIN ABCI8, CHLOROPLASTIC-RELATED"/>
    <property type="match status" value="1"/>
</dbReference>
<dbReference type="InterPro" id="IPR037284">
    <property type="entry name" value="SUF_FeS_clus_asmbl_SufBD_sf"/>
</dbReference>
<evidence type="ECO:0000313" key="5">
    <source>
        <dbReference type="Proteomes" id="UP000198654"/>
    </source>
</evidence>
<accession>A0A1G9PRJ1</accession>
<dbReference type="InterPro" id="IPR055346">
    <property type="entry name" value="Fe-S_cluster_assembly_SufBD"/>
</dbReference>